<dbReference type="InterPro" id="IPR051199">
    <property type="entry name" value="LPS_LOS_Heptosyltrfase"/>
</dbReference>
<evidence type="ECO:0000313" key="3">
    <source>
        <dbReference type="EMBL" id="MBI3016363.1"/>
    </source>
</evidence>
<dbReference type="Proteomes" id="UP000741360">
    <property type="component" value="Unassembled WGS sequence"/>
</dbReference>
<dbReference type="EMBL" id="JACPSX010000294">
    <property type="protein sequence ID" value="MBI3016363.1"/>
    <property type="molecule type" value="Genomic_DNA"/>
</dbReference>
<evidence type="ECO:0000256" key="2">
    <source>
        <dbReference type="ARBA" id="ARBA00022679"/>
    </source>
</evidence>
<keyword evidence="2" id="KW-0808">Transferase</keyword>
<dbReference type="GO" id="GO:0005829">
    <property type="term" value="C:cytosol"/>
    <property type="evidence" value="ECO:0007669"/>
    <property type="project" value="TreeGrafter"/>
</dbReference>
<comment type="caution">
    <text evidence="3">The sequence shown here is derived from an EMBL/GenBank/DDBJ whole genome shotgun (WGS) entry which is preliminary data.</text>
</comment>
<dbReference type="GO" id="GO:0008713">
    <property type="term" value="F:ADP-heptose-lipopolysaccharide heptosyltransferase activity"/>
    <property type="evidence" value="ECO:0007669"/>
    <property type="project" value="TreeGrafter"/>
</dbReference>
<accession>A0A932GS32</accession>
<protein>
    <submittedName>
        <fullName evidence="3">Glycosyltransferase family 9 protein</fullName>
    </submittedName>
</protein>
<dbReference type="Pfam" id="PF01075">
    <property type="entry name" value="Glyco_transf_9"/>
    <property type="match status" value="1"/>
</dbReference>
<proteinExistence type="predicted"/>
<dbReference type="CDD" id="cd03789">
    <property type="entry name" value="GT9_LPS_heptosyltransferase"/>
    <property type="match status" value="1"/>
</dbReference>
<dbReference type="PANTHER" id="PTHR30160">
    <property type="entry name" value="TETRAACYLDISACCHARIDE 4'-KINASE-RELATED"/>
    <property type="match status" value="1"/>
</dbReference>
<dbReference type="AlphaFoldDB" id="A0A932GS32"/>
<evidence type="ECO:0000313" key="4">
    <source>
        <dbReference type="Proteomes" id="UP000741360"/>
    </source>
</evidence>
<dbReference type="GO" id="GO:0009244">
    <property type="term" value="P:lipopolysaccharide core region biosynthetic process"/>
    <property type="evidence" value="ECO:0007669"/>
    <property type="project" value="TreeGrafter"/>
</dbReference>
<dbReference type="SUPFAM" id="SSF53756">
    <property type="entry name" value="UDP-Glycosyltransferase/glycogen phosphorylase"/>
    <property type="match status" value="1"/>
</dbReference>
<sequence length="355" mass="38573">MTGGHSLKILLIRLRSLGDLVLMTPCTRAVKESHPDSYLAVAVDEGSEAIFAGNPYVDEVLSCPVGNSWARQLTFLRRLRRGRFDWVFNLHGGPRSALMTLASGAKRRVGGLQKANAWNRVYNVRVPPFSEILGSPGPFHMVERHLATLRCGGIRGTPGELVMPVQPGARESVRERLREQRIDEEEPVVVFHPIPAGNTNRWGTENFAALADALLSSLKVRPVFIGSAGDREEVDGILNEMKTAGLNWCGETSLGELAALLERSDLFVGIDSGPSHLAAGVGVPVVVLWGAATLTTWHPWTSRLTVVGGSSGGYKTRKEIRHVAAGKKISEIGVDDVLEAVAAVEWRGNARIRTR</sequence>
<keyword evidence="1" id="KW-0328">Glycosyltransferase</keyword>
<name>A0A932GS32_UNCTE</name>
<dbReference type="InterPro" id="IPR002201">
    <property type="entry name" value="Glyco_trans_9"/>
</dbReference>
<reference evidence="3" key="1">
    <citation type="submission" date="2020-07" db="EMBL/GenBank/DDBJ databases">
        <title>Huge and variable diversity of episymbiotic CPR bacteria and DPANN archaea in groundwater ecosystems.</title>
        <authorList>
            <person name="He C.Y."/>
            <person name="Keren R."/>
            <person name="Whittaker M."/>
            <person name="Farag I.F."/>
            <person name="Doudna J."/>
            <person name="Cate J.H.D."/>
            <person name="Banfield J.F."/>
        </authorList>
    </citation>
    <scope>NUCLEOTIDE SEQUENCE</scope>
    <source>
        <strain evidence="3">NC_groundwater_717_Ag_S-0.2um_59_8</strain>
    </source>
</reference>
<organism evidence="3 4">
    <name type="scientific">Tectimicrobiota bacterium</name>
    <dbReference type="NCBI Taxonomy" id="2528274"/>
    <lineage>
        <taxon>Bacteria</taxon>
        <taxon>Pseudomonadati</taxon>
        <taxon>Nitrospinota/Tectimicrobiota group</taxon>
        <taxon>Candidatus Tectimicrobiota</taxon>
    </lineage>
</organism>
<evidence type="ECO:0000256" key="1">
    <source>
        <dbReference type="ARBA" id="ARBA00022676"/>
    </source>
</evidence>
<dbReference type="PANTHER" id="PTHR30160:SF1">
    <property type="entry name" value="LIPOPOLYSACCHARIDE 1,2-N-ACETYLGLUCOSAMINETRANSFERASE-RELATED"/>
    <property type="match status" value="1"/>
</dbReference>
<dbReference type="Gene3D" id="3.40.50.2000">
    <property type="entry name" value="Glycogen Phosphorylase B"/>
    <property type="match status" value="2"/>
</dbReference>
<gene>
    <name evidence="3" type="ORF">HYY65_15160</name>
</gene>